<organism evidence="2 3">
    <name type="scientific">Streptomyces fodineus</name>
    <dbReference type="NCBI Taxonomy" id="1904616"/>
    <lineage>
        <taxon>Bacteria</taxon>
        <taxon>Bacillati</taxon>
        <taxon>Actinomycetota</taxon>
        <taxon>Actinomycetes</taxon>
        <taxon>Kitasatosporales</taxon>
        <taxon>Streptomycetaceae</taxon>
        <taxon>Streptomyces</taxon>
    </lineage>
</organism>
<dbReference type="AlphaFoldDB" id="A0A1D7Y4S9"/>
<evidence type="ECO:0000313" key="2">
    <source>
        <dbReference type="EMBL" id="AOR30602.1"/>
    </source>
</evidence>
<gene>
    <name evidence="2" type="ORF">BFF78_05680</name>
</gene>
<dbReference type="CDD" id="cd00009">
    <property type="entry name" value="AAA"/>
    <property type="match status" value="1"/>
</dbReference>
<proteinExistence type="predicted"/>
<dbReference type="PANTHER" id="PTHR32204">
    <property type="entry name" value="ATPASE RAVA"/>
    <property type="match status" value="1"/>
</dbReference>
<dbReference type="Gene3D" id="3.40.50.300">
    <property type="entry name" value="P-loop containing nucleotide triphosphate hydrolases"/>
    <property type="match status" value="1"/>
</dbReference>
<dbReference type="Proteomes" id="UP000094960">
    <property type="component" value="Chromosome"/>
</dbReference>
<dbReference type="Pfam" id="PF17868">
    <property type="entry name" value="AAA_lid_8"/>
    <property type="match status" value="1"/>
</dbReference>
<keyword evidence="3" id="KW-1185">Reference proteome</keyword>
<dbReference type="InterPro" id="IPR045427">
    <property type="entry name" value="MoxR"/>
</dbReference>
<reference evidence="3" key="1">
    <citation type="submission" date="2016-09" db="EMBL/GenBank/DDBJ databases">
        <title>Streptomyces puniciscabiei strain:TW1S1 Genome sequencing and assembly.</title>
        <authorList>
            <person name="Kim M.-K."/>
            <person name="Kim S.B."/>
        </authorList>
    </citation>
    <scope>NUCLEOTIDE SEQUENCE [LARGE SCALE GENOMIC DNA]</scope>
    <source>
        <strain evidence="3">TW1S1</strain>
    </source>
</reference>
<evidence type="ECO:0000259" key="1">
    <source>
        <dbReference type="SMART" id="SM00382"/>
    </source>
</evidence>
<accession>A0A1D7Y4S9</accession>
<dbReference type="GO" id="GO:0005524">
    <property type="term" value="F:ATP binding"/>
    <property type="evidence" value="ECO:0007669"/>
    <property type="project" value="InterPro"/>
</dbReference>
<dbReference type="InterPro" id="IPR050513">
    <property type="entry name" value="RavA_ATPases"/>
</dbReference>
<evidence type="ECO:0000313" key="3">
    <source>
        <dbReference type="Proteomes" id="UP000094960"/>
    </source>
</evidence>
<dbReference type="InterPro" id="IPR027417">
    <property type="entry name" value="P-loop_NTPase"/>
</dbReference>
<name>A0A1D7Y4S9_9ACTN</name>
<dbReference type="EMBL" id="CP017248">
    <property type="protein sequence ID" value="AOR30602.1"/>
    <property type="molecule type" value="Genomic_DNA"/>
</dbReference>
<dbReference type="InterPro" id="IPR041538">
    <property type="entry name" value="RavA-like_AAA_lid"/>
</dbReference>
<dbReference type="Pfam" id="PF20030">
    <property type="entry name" value="bpMoxR"/>
    <property type="match status" value="1"/>
</dbReference>
<sequence>MSWGQDTVDTIRDLEYVRRRLDGEFVGRDRAVRLLQLAVVCREHALLLGPTGTAKSELISALARHIEARHFSYLLTRFTEPSEIFGALDFEQFRQGTYQVRTEGMLPKAELVFLDEVFQGSSAILNTLLTLLNERRYHNGARAEIAPLISLLGATNEIPDDPGLTAFSDRFLIRLQVEPVGGTDLERLLQVGWDHESRRFTAAVQAAEQARGTDPPARTRTDHTSGTVTVARLGRLTLRLKDVDLTPVLGEHRELVRQLLIQGVRLSDRRLVRSLKLVAGSALLRESRTAEPVDLWPLAHIWTDPADRTTVEEAVQAVVEKHGGEPARRRRPDHEILLDAREIGAPLTADRRPSEWSVVEGLHKLADLSRELREHPPVNTQTEAELSRIIAEVNALLDQFE</sequence>
<dbReference type="PANTHER" id="PTHR32204:SF0">
    <property type="entry name" value="ATPASE RAVA"/>
    <property type="match status" value="1"/>
</dbReference>
<feature type="domain" description="AAA+ ATPase" evidence="1">
    <location>
        <begin position="41"/>
        <end position="181"/>
    </location>
</feature>
<dbReference type="InterPro" id="IPR001270">
    <property type="entry name" value="ClpA/B"/>
</dbReference>
<dbReference type="SMART" id="SM00382">
    <property type="entry name" value="AAA"/>
    <property type="match status" value="1"/>
</dbReference>
<dbReference type="RefSeq" id="WP_069777254.1">
    <property type="nucleotide sequence ID" value="NZ_CP017248.1"/>
</dbReference>
<protein>
    <recommendedName>
        <fullName evidence="1">AAA+ ATPase domain-containing protein</fullName>
    </recommendedName>
</protein>
<dbReference type="SUPFAM" id="SSF52540">
    <property type="entry name" value="P-loop containing nucleoside triphosphate hydrolases"/>
    <property type="match status" value="1"/>
</dbReference>
<dbReference type="InterPro" id="IPR003593">
    <property type="entry name" value="AAA+_ATPase"/>
</dbReference>
<dbReference type="KEGG" id="spun:BFF78_05680"/>
<dbReference type="PRINTS" id="PR00300">
    <property type="entry name" value="CLPPROTEASEA"/>
</dbReference>